<name>F7ZBL4_ROSLO</name>
<gene>
    <name evidence="1" type="ordered locus">RLO149_c036780</name>
</gene>
<accession>F7ZBL4</accession>
<dbReference type="HOGENOM" id="CLU_2635832_0_0_5"/>
<organism evidence="1 2">
    <name type="scientific">Roseobacter litoralis (strain ATCC 49566 / DSM 6996 / JCM 21268 / NBRC 15278 / OCh 149)</name>
    <dbReference type="NCBI Taxonomy" id="391595"/>
    <lineage>
        <taxon>Bacteria</taxon>
        <taxon>Pseudomonadati</taxon>
        <taxon>Pseudomonadota</taxon>
        <taxon>Alphaproteobacteria</taxon>
        <taxon>Rhodobacterales</taxon>
        <taxon>Roseobacteraceae</taxon>
        <taxon>Roseobacter</taxon>
    </lineage>
</organism>
<dbReference type="Proteomes" id="UP000001353">
    <property type="component" value="Chromosome"/>
</dbReference>
<evidence type="ECO:0000313" key="1">
    <source>
        <dbReference type="EMBL" id="AEI95596.1"/>
    </source>
</evidence>
<reference evidence="1 2" key="1">
    <citation type="journal article" date="2011" name="BMC Genomics">
        <title>Comparative genome analysis and genome-guided physiological analysis of Roseobacter litoralis.</title>
        <authorList>
            <person name="Kalhoefer D."/>
            <person name="Thole S."/>
            <person name="Voget S."/>
            <person name="Lehmann R."/>
            <person name="Liesegang H."/>
            <person name="Wollher A."/>
            <person name="Daniel R."/>
            <person name="Simon M."/>
            <person name="Brinkhoff T."/>
        </authorList>
    </citation>
    <scope>NUCLEOTIDE SEQUENCE [LARGE SCALE GENOMIC DNA]</scope>
    <source>
        <strain evidence="2">ATCC 49566 / DSM 6996 / JCM 21268 / NBRC 15278 / OCh 149</strain>
    </source>
</reference>
<proteinExistence type="predicted"/>
<sequence length="77" mass="8750">MWLIALSEFPQAKQSHEMVSQLGNYAKRESRSFRLCQRLLYPAPILTVAKTRKLPEELQCNTLFACVTVSSHIAQNG</sequence>
<dbReference type="KEGG" id="rli:RLO149_c036780"/>
<protein>
    <submittedName>
        <fullName evidence="1">Uncharacterized protein</fullName>
    </submittedName>
</protein>
<dbReference type="EMBL" id="CP002623">
    <property type="protein sequence ID" value="AEI95596.1"/>
    <property type="molecule type" value="Genomic_DNA"/>
</dbReference>
<keyword evidence="2" id="KW-1185">Reference proteome</keyword>
<dbReference type="AlphaFoldDB" id="F7ZBL4"/>
<evidence type="ECO:0000313" key="2">
    <source>
        <dbReference type="Proteomes" id="UP000001353"/>
    </source>
</evidence>